<comment type="caution">
    <text evidence="8">The sequence shown here is derived from an EMBL/GenBank/DDBJ whole genome shotgun (WGS) entry which is preliminary data.</text>
</comment>
<feature type="region of interest" description="Disordered" evidence="6">
    <location>
        <begin position="806"/>
        <end position="849"/>
    </location>
</feature>
<sequence>MGDRNNDARLLDLDTSNCEQYKVSDLLIKLRDKMLHQQNTKSAFSDIIYLYEKILTHRSMRSTENDYEFMISLQRCYRKLKENPSRTFCNALEHGKSAENLAFILPDIFARERISDDIQLQDPIKLLVALNGSIDGSSEPTQSSEMFTSQNNETTFYHHNDFIQTSFRPRSPCGGICNIGEEKERDRIWNVSNGNGTNYFYRQASSIKTEEDIEFGGHKQSFIDFFQNFASRKAHKTKTSFKQDQKETYKLGSQRMLEEIADDKDAVFDESNWKIERGWENWSGSANATQSANLNFGSNAGDELMRLDLKLSDCSISDLLPDSQDVLLGDQDIVEEMIKALSGVESVLLRRNLTSATFELPSYRIKVLTGSNKSITSALEDIRTTATNVFRLDLLALFLVQNPEKMGKTAIELGRCIRSYLRAYQSKLKTILQQNEPTLSGILFYTKSIRAQIQYIAGLFQCDGSEFWCLLHGMFPRGAEILNCLHTELINLERTNGSWRQLSLVTWLMKNTIKPYLELLWEIISNGTIASTSDPHDEFLISTWSREYLNAESSKTFNSTFLSTPDSGIRQNLFPNILTAKLASDIIFLSKAHHLLPPAFRITRFLQTSLFELPLIDIDSSWRARQQHMQALAELNKMNHEDHLSKHMQYGKIEEPEVRCDSGPARSAGHKRALSFSHQTTLSTKRQRHHKQCERNSQHNASHQGNANMQPNGLEMASMDAIRSDCTETIVAEKTDQDDAVGNVVPSPENSASADITSTTSDALQVGALSALSSVDMKSILQFNEELVSDSNIVIDTISLPSVTREETSKFENSLPTFDLTTSKGKAKSSPSAGMEKPSSSEEKTMHSNQIDIGDKENQPFVSKEYHHFHLLGMSSEDKANPRYFFHMKSDVEEERVLESILDQSAAPTYLMPSELFVDSFVGWTVAKLRDFTEIDIVKFILETMNLRKHLEWLHKFMLMSESLCMELLTQDIYTRLFSSSRGISMLDRSLNLMLQVALMETNLNDEDMTKCFSYSVDIAARALFENPTALTVAEIVSKIQLSYEPLWPLHLIITPSSMRTYNKIHQFLLHLKLTKHQLEDVGRHVRRISPHLNNAADTKALRHLEIVMYKISHILSAVHAFFVTNVLLLKARRLYQTISTFKELKLICQAHELFVHDVSESCFLGPCTNSIKIHSKLLRIFDFAWRLSSMKTAATLHLDYNMAEMHQSLNSASRDLIQTLQSVDNNENSTINNAAQELLVRFDLTLTHQAT</sequence>
<comment type="similarity">
    <text evidence="2">Belongs to the TUBGCP family.</text>
</comment>
<dbReference type="GO" id="GO:0000278">
    <property type="term" value="P:mitotic cell cycle"/>
    <property type="evidence" value="ECO:0007669"/>
    <property type="project" value="TreeGrafter"/>
</dbReference>
<dbReference type="InterPro" id="IPR007259">
    <property type="entry name" value="GCP"/>
</dbReference>
<dbReference type="InterPro" id="IPR040457">
    <property type="entry name" value="GCP_C"/>
</dbReference>
<evidence type="ECO:0000256" key="6">
    <source>
        <dbReference type="SAM" id="MobiDB-lite"/>
    </source>
</evidence>
<keyword evidence="4" id="KW-0493">Microtubule</keyword>
<dbReference type="Pfam" id="PF04130">
    <property type="entry name" value="GCP_C_terminal"/>
    <property type="match status" value="1"/>
</dbReference>
<dbReference type="InParanoid" id="A0A024GC39"/>
<dbReference type="PANTHER" id="PTHR19302:SF70">
    <property type="entry name" value="GAMMA-TUBULIN COMPLEX COMPONENT 6"/>
    <property type="match status" value="1"/>
</dbReference>
<evidence type="ECO:0000256" key="4">
    <source>
        <dbReference type="ARBA" id="ARBA00022701"/>
    </source>
</evidence>
<accession>A0A024GC39</accession>
<dbReference type="OrthoDB" id="78652at2759"/>
<dbReference type="InterPro" id="IPR042241">
    <property type="entry name" value="GCP_C_sf"/>
</dbReference>
<proteinExistence type="inferred from homology"/>
<evidence type="ECO:0000256" key="1">
    <source>
        <dbReference type="ARBA" id="ARBA00004245"/>
    </source>
</evidence>
<protein>
    <recommendedName>
        <fullName evidence="7">Gamma tubulin complex component C-terminal domain-containing protein</fullName>
    </recommendedName>
</protein>
<evidence type="ECO:0000313" key="9">
    <source>
        <dbReference type="Proteomes" id="UP000053237"/>
    </source>
</evidence>
<keyword evidence="3" id="KW-0963">Cytoplasm</keyword>
<keyword evidence="9" id="KW-1185">Reference proteome</keyword>
<gene>
    <name evidence="8" type="ORF">BN9_048990</name>
</gene>
<dbReference type="GO" id="GO:0051011">
    <property type="term" value="F:microtubule minus-end binding"/>
    <property type="evidence" value="ECO:0007669"/>
    <property type="project" value="TreeGrafter"/>
</dbReference>
<dbReference type="GO" id="GO:0051321">
    <property type="term" value="P:meiotic cell cycle"/>
    <property type="evidence" value="ECO:0007669"/>
    <property type="project" value="TreeGrafter"/>
</dbReference>
<dbReference type="GO" id="GO:0000930">
    <property type="term" value="C:gamma-tubulin complex"/>
    <property type="evidence" value="ECO:0007669"/>
    <property type="project" value="TreeGrafter"/>
</dbReference>
<dbReference type="Gene3D" id="1.20.120.1900">
    <property type="entry name" value="Gamma-tubulin complex, C-terminal domain"/>
    <property type="match status" value="1"/>
</dbReference>
<comment type="subcellular location">
    <subcellularLocation>
        <location evidence="1">Cytoplasm</location>
        <location evidence="1">Cytoskeleton</location>
    </subcellularLocation>
</comment>
<dbReference type="GO" id="GO:0005874">
    <property type="term" value="C:microtubule"/>
    <property type="evidence" value="ECO:0007669"/>
    <property type="project" value="UniProtKB-KW"/>
</dbReference>
<reference evidence="8 9" key="1">
    <citation type="submission" date="2012-05" db="EMBL/GenBank/DDBJ databases">
        <title>Recombination and specialization in a pathogen metapopulation.</title>
        <authorList>
            <person name="Gardiner A."/>
            <person name="Kemen E."/>
            <person name="Schultz-Larsen T."/>
            <person name="MacLean D."/>
            <person name="Van Oosterhout C."/>
            <person name="Jones J.D.G."/>
        </authorList>
    </citation>
    <scope>NUCLEOTIDE SEQUENCE [LARGE SCALE GENOMIC DNA]</scope>
    <source>
        <strain evidence="8 9">Ac Nc2</strain>
    </source>
</reference>
<dbReference type="GO" id="GO:0043015">
    <property type="term" value="F:gamma-tubulin binding"/>
    <property type="evidence" value="ECO:0007669"/>
    <property type="project" value="InterPro"/>
</dbReference>
<feature type="compositionally biased region" description="Polar residues" evidence="6">
    <location>
        <begin position="811"/>
        <end position="822"/>
    </location>
</feature>
<dbReference type="PANTHER" id="PTHR19302">
    <property type="entry name" value="GAMMA TUBULIN COMPLEX PROTEIN"/>
    <property type="match status" value="1"/>
</dbReference>
<dbReference type="AlphaFoldDB" id="A0A024GC39"/>
<dbReference type="GO" id="GO:0007020">
    <property type="term" value="P:microtubule nucleation"/>
    <property type="evidence" value="ECO:0007669"/>
    <property type="project" value="InterPro"/>
</dbReference>
<feature type="region of interest" description="Disordered" evidence="6">
    <location>
        <begin position="737"/>
        <end position="756"/>
    </location>
</feature>
<dbReference type="GO" id="GO:0051225">
    <property type="term" value="P:spindle assembly"/>
    <property type="evidence" value="ECO:0007669"/>
    <property type="project" value="TreeGrafter"/>
</dbReference>
<dbReference type="STRING" id="65357.A0A024GC39"/>
<evidence type="ECO:0000259" key="7">
    <source>
        <dbReference type="Pfam" id="PF04130"/>
    </source>
</evidence>
<evidence type="ECO:0000313" key="8">
    <source>
        <dbReference type="EMBL" id="CCI44115.1"/>
    </source>
</evidence>
<evidence type="ECO:0000256" key="5">
    <source>
        <dbReference type="ARBA" id="ARBA00023212"/>
    </source>
</evidence>
<dbReference type="GO" id="GO:0000922">
    <property type="term" value="C:spindle pole"/>
    <property type="evidence" value="ECO:0007669"/>
    <property type="project" value="InterPro"/>
</dbReference>
<feature type="region of interest" description="Disordered" evidence="6">
    <location>
        <begin position="658"/>
        <end position="685"/>
    </location>
</feature>
<dbReference type="EMBL" id="CAIX01000062">
    <property type="protein sequence ID" value="CCI44115.1"/>
    <property type="molecule type" value="Genomic_DNA"/>
</dbReference>
<organism evidence="8 9">
    <name type="scientific">Albugo candida</name>
    <dbReference type="NCBI Taxonomy" id="65357"/>
    <lineage>
        <taxon>Eukaryota</taxon>
        <taxon>Sar</taxon>
        <taxon>Stramenopiles</taxon>
        <taxon>Oomycota</taxon>
        <taxon>Peronosporomycetes</taxon>
        <taxon>Albuginales</taxon>
        <taxon>Albuginaceae</taxon>
        <taxon>Albugo</taxon>
    </lineage>
</organism>
<dbReference type="GO" id="GO:0031122">
    <property type="term" value="P:cytoplasmic microtubule organization"/>
    <property type="evidence" value="ECO:0007669"/>
    <property type="project" value="TreeGrafter"/>
</dbReference>
<evidence type="ECO:0000256" key="2">
    <source>
        <dbReference type="ARBA" id="ARBA00010337"/>
    </source>
</evidence>
<dbReference type="Proteomes" id="UP000053237">
    <property type="component" value="Unassembled WGS sequence"/>
</dbReference>
<feature type="domain" description="Gamma tubulin complex component C-terminal" evidence="7">
    <location>
        <begin position="947"/>
        <end position="1245"/>
    </location>
</feature>
<evidence type="ECO:0000256" key="3">
    <source>
        <dbReference type="ARBA" id="ARBA00022490"/>
    </source>
</evidence>
<keyword evidence="5" id="KW-0206">Cytoskeleton</keyword>
<name>A0A024GC39_9STRA</name>